<sequence>MSELRKLDHFGVLALKRDEVPSDVAKAIRQLNEKYFKEPPPELKRLEEYLHHEAHLRQQLLPNIRAEMKHHFEEAMRVPKAVLPAIHQGFQTSMALNAVLDGEKSTIGHTDIKGIARDIMNDTGKAL</sequence>
<proteinExistence type="predicted"/>
<dbReference type="EMBL" id="JAAPAO010000106">
    <property type="protein sequence ID" value="KAF4672549.1"/>
    <property type="molecule type" value="Genomic_DNA"/>
</dbReference>
<protein>
    <submittedName>
        <fullName evidence="1">Uncharacterized protein</fullName>
    </submittedName>
</protein>
<comment type="caution">
    <text evidence="1">The sequence shown here is derived from an EMBL/GenBank/DDBJ whole genome shotgun (WGS) entry which is preliminary data.</text>
</comment>
<gene>
    <name evidence="1" type="ORF">FOL47_000384</name>
</gene>
<organism evidence="1 2">
    <name type="scientific">Perkinsus chesapeaki</name>
    <name type="common">Clam parasite</name>
    <name type="synonym">Perkinsus andrewsi</name>
    <dbReference type="NCBI Taxonomy" id="330153"/>
    <lineage>
        <taxon>Eukaryota</taxon>
        <taxon>Sar</taxon>
        <taxon>Alveolata</taxon>
        <taxon>Perkinsozoa</taxon>
        <taxon>Perkinsea</taxon>
        <taxon>Perkinsida</taxon>
        <taxon>Perkinsidae</taxon>
        <taxon>Perkinsus</taxon>
    </lineage>
</organism>
<dbReference type="OrthoDB" id="444575at2759"/>
<dbReference type="AlphaFoldDB" id="A0A7J6MLS4"/>
<reference evidence="1 2" key="1">
    <citation type="submission" date="2020-04" db="EMBL/GenBank/DDBJ databases">
        <title>Perkinsus chesapeaki whole genome sequence.</title>
        <authorList>
            <person name="Bogema D.R."/>
        </authorList>
    </citation>
    <scope>NUCLEOTIDE SEQUENCE [LARGE SCALE GENOMIC DNA]</scope>
    <source>
        <strain evidence="1">ATCC PRA-425</strain>
    </source>
</reference>
<name>A0A7J6MLS4_PERCH</name>
<evidence type="ECO:0000313" key="2">
    <source>
        <dbReference type="Proteomes" id="UP000591131"/>
    </source>
</evidence>
<dbReference type="Proteomes" id="UP000591131">
    <property type="component" value="Unassembled WGS sequence"/>
</dbReference>
<accession>A0A7J6MLS4</accession>
<evidence type="ECO:0000313" key="1">
    <source>
        <dbReference type="EMBL" id="KAF4672549.1"/>
    </source>
</evidence>
<keyword evidence="2" id="KW-1185">Reference proteome</keyword>